<evidence type="ECO:0000313" key="1">
    <source>
        <dbReference type="EMBL" id="KAJ1884784.1"/>
    </source>
</evidence>
<evidence type="ECO:0000313" key="2">
    <source>
        <dbReference type="Proteomes" id="UP001150581"/>
    </source>
</evidence>
<organism evidence="1 2">
    <name type="scientific">Kickxella alabastrina</name>
    <dbReference type="NCBI Taxonomy" id="61397"/>
    <lineage>
        <taxon>Eukaryota</taxon>
        <taxon>Fungi</taxon>
        <taxon>Fungi incertae sedis</taxon>
        <taxon>Zoopagomycota</taxon>
        <taxon>Kickxellomycotina</taxon>
        <taxon>Kickxellomycetes</taxon>
        <taxon>Kickxellales</taxon>
        <taxon>Kickxellaceae</taxon>
        <taxon>Kickxella</taxon>
    </lineage>
</organism>
<gene>
    <name evidence="1" type="primary">CAF17_3</name>
    <name evidence="1" type="ORF">LPJ66_010439</name>
</gene>
<comment type="caution">
    <text evidence="1">The sequence shown here is derived from an EMBL/GenBank/DDBJ whole genome shotgun (WGS) entry which is preliminary data.</text>
</comment>
<protein>
    <submittedName>
        <fullName evidence="1">Ccr4 associated factor</fullName>
    </submittedName>
</protein>
<reference evidence="1" key="1">
    <citation type="submission" date="2022-07" db="EMBL/GenBank/DDBJ databases">
        <title>Phylogenomic reconstructions and comparative analyses of Kickxellomycotina fungi.</title>
        <authorList>
            <person name="Reynolds N.K."/>
            <person name="Stajich J.E."/>
            <person name="Barry K."/>
            <person name="Grigoriev I.V."/>
            <person name="Crous P."/>
            <person name="Smith M.E."/>
        </authorList>
    </citation>
    <scope>NUCLEOTIDE SEQUENCE</scope>
    <source>
        <strain evidence="1">Benny 63K</strain>
    </source>
</reference>
<proteinExistence type="predicted"/>
<dbReference type="Proteomes" id="UP001150581">
    <property type="component" value="Unassembled WGS sequence"/>
</dbReference>
<keyword evidence="2" id="KW-1185">Reference proteome</keyword>
<feature type="non-terminal residue" evidence="1">
    <location>
        <position position="364"/>
    </location>
</feature>
<sequence>MGLRLLLPKFTAPTLPASFEERPASEYALRRILKGVPEGCDDFVPDVSVPLECNMDYMHGVHFSKGCYVGQELTIRTHHRGVVRKRIVPVIFGDHPWGVDRGFDPRCLPQPHADIVRVAPAASADQGTEQGSAQGAEARPARARKVPPGKTGSAIFNAGLALMRLEHVEQFMAQPGQAVVFETTGADVPLTLGDAADEKHHKYRCRDLKRQLEELEEYNEILAIKLLRSEKCLRRMKIERNILLERFENSRHYSNYHHDDSESDSDAPLKDTFPHPPASDIDPNEAHHLATVPAASSTPKTGRGRRRGPYNVNPHKTRSSANTPQPMSANSTHDQTGLRKPRMEKDPNAPRRPANAFVLYCQVE</sequence>
<name>A0ACC1I311_9FUNG</name>
<dbReference type="EMBL" id="JANBPG010002739">
    <property type="protein sequence ID" value="KAJ1884784.1"/>
    <property type="molecule type" value="Genomic_DNA"/>
</dbReference>
<accession>A0ACC1I311</accession>